<dbReference type="Gene3D" id="3.40.50.300">
    <property type="entry name" value="P-loop containing nucleotide triphosphate hydrolases"/>
    <property type="match status" value="1"/>
</dbReference>
<dbReference type="InterPro" id="IPR027417">
    <property type="entry name" value="P-loop_NTPase"/>
</dbReference>
<dbReference type="PANTHER" id="PTHR42711:SF5">
    <property type="entry name" value="ABC TRANSPORTER ATP-BINDING PROTEIN NATA"/>
    <property type="match status" value="1"/>
</dbReference>
<accession>A0A7G9FZZ2</accession>
<protein>
    <submittedName>
        <fullName evidence="6">ABC transporter ATP-binding protein</fullName>
    </submittedName>
</protein>
<dbReference type="GO" id="GO:0005524">
    <property type="term" value="F:ATP binding"/>
    <property type="evidence" value="ECO:0007669"/>
    <property type="project" value="UniProtKB-KW"/>
</dbReference>
<dbReference type="GO" id="GO:0016887">
    <property type="term" value="F:ATP hydrolysis activity"/>
    <property type="evidence" value="ECO:0007669"/>
    <property type="project" value="InterPro"/>
</dbReference>
<dbReference type="PANTHER" id="PTHR42711">
    <property type="entry name" value="ABC TRANSPORTER ATP-BINDING PROTEIN"/>
    <property type="match status" value="1"/>
</dbReference>
<comment type="similarity">
    <text evidence="1">Belongs to the ABC transporter superfamily.</text>
</comment>
<dbReference type="EMBL" id="CP060633">
    <property type="protein sequence ID" value="QNM04124.1"/>
    <property type="molecule type" value="Genomic_DNA"/>
</dbReference>
<sequence length="272" mass="30816">MEEKKWKIGDSEELIRVQEISKTFHLSAKQQKLEHSTAKTKIAVNQVSFCVNRGEVFGLLGPNGAGKTTTLRMLATLIRPDSGDAVLSGSSVVTQPEEVRRKIGFLTSELKLEDFFTPDYLYDFFSELYGIPTDRRDTRKRMLFARFGIQEFAQVRVRDLSTGMKQKVSLVISLVQDPEIIIFDEPTNGLDILTAKVVTDFLLDLKEQGKTIIISTHIFSLVEKICDRVGIIINGRMVACEDLRTLCGDKSLEDRFFEIYEAVNGEDENHDK</sequence>
<evidence type="ECO:0000256" key="3">
    <source>
        <dbReference type="ARBA" id="ARBA00022741"/>
    </source>
</evidence>
<keyword evidence="3" id="KW-0547">Nucleotide-binding</keyword>
<name>A0A7G9FZZ2_9FIRM</name>
<evidence type="ECO:0000259" key="5">
    <source>
        <dbReference type="PROSITE" id="PS50893"/>
    </source>
</evidence>
<dbReference type="PROSITE" id="PS50893">
    <property type="entry name" value="ABC_TRANSPORTER_2"/>
    <property type="match status" value="1"/>
</dbReference>
<keyword evidence="2" id="KW-0813">Transport</keyword>
<gene>
    <name evidence="6" type="ORF">H9Q77_05255</name>
</gene>
<evidence type="ECO:0000256" key="1">
    <source>
        <dbReference type="ARBA" id="ARBA00005417"/>
    </source>
</evidence>
<evidence type="ECO:0000256" key="4">
    <source>
        <dbReference type="ARBA" id="ARBA00022840"/>
    </source>
</evidence>
<evidence type="ECO:0000256" key="2">
    <source>
        <dbReference type="ARBA" id="ARBA00022448"/>
    </source>
</evidence>
<dbReference type="Proteomes" id="UP000515981">
    <property type="component" value="Chromosome"/>
</dbReference>
<dbReference type="KEGG" id="ssun:H9Q77_05255"/>
<dbReference type="InterPro" id="IPR003439">
    <property type="entry name" value="ABC_transporter-like_ATP-bd"/>
</dbReference>
<dbReference type="SUPFAM" id="SSF52540">
    <property type="entry name" value="P-loop containing nucleoside triphosphate hydrolases"/>
    <property type="match status" value="1"/>
</dbReference>
<dbReference type="Pfam" id="PF00005">
    <property type="entry name" value="ABC_tran"/>
    <property type="match status" value="1"/>
</dbReference>
<dbReference type="RefSeq" id="WP_249327134.1">
    <property type="nucleotide sequence ID" value="NZ_CP060633.1"/>
</dbReference>
<dbReference type="AlphaFoldDB" id="A0A7G9FZZ2"/>
<keyword evidence="7" id="KW-1185">Reference proteome</keyword>
<evidence type="ECO:0000313" key="7">
    <source>
        <dbReference type="Proteomes" id="UP000515981"/>
    </source>
</evidence>
<dbReference type="InterPro" id="IPR003593">
    <property type="entry name" value="AAA+_ATPase"/>
</dbReference>
<reference evidence="6 7" key="1">
    <citation type="submission" date="2020-08" db="EMBL/GenBank/DDBJ databases">
        <authorList>
            <person name="Liu C."/>
            <person name="Sun Q."/>
        </authorList>
    </citation>
    <scope>NUCLEOTIDE SEQUENCE [LARGE SCALE GENOMIC DNA]</scope>
    <source>
        <strain evidence="6 7">NSJ-8</strain>
    </source>
</reference>
<proteinExistence type="inferred from homology"/>
<dbReference type="InterPro" id="IPR050763">
    <property type="entry name" value="ABC_transporter_ATP-binding"/>
</dbReference>
<evidence type="ECO:0000313" key="6">
    <source>
        <dbReference type="EMBL" id="QNM04124.1"/>
    </source>
</evidence>
<dbReference type="SMART" id="SM00382">
    <property type="entry name" value="AAA"/>
    <property type="match status" value="1"/>
</dbReference>
<feature type="domain" description="ABC transporter" evidence="5">
    <location>
        <begin position="15"/>
        <end position="259"/>
    </location>
</feature>
<organism evidence="6 7">
    <name type="scientific">Simiaoa sunii</name>
    <dbReference type="NCBI Taxonomy" id="2763672"/>
    <lineage>
        <taxon>Bacteria</taxon>
        <taxon>Bacillati</taxon>
        <taxon>Bacillota</taxon>
        <taxon>Clostridia</taxon>
        <taxon>Lachnospirales</taxon>
        <taxon>Lachnospiraceae</taxon>
        <taxon>Simiaoa</taxon>
    </lineage>
</organism>
<keyword evidence="4 6" id="KW-0067">ATP-binding</keyword>